<dbReference type="Pfam" id="PF02518">
    <property type="entry name" value="HATPase_c"/>
    <property type="match status" value="1"/>
</dbReference>
<dbReference type="InterPro" id="IPR010559">
    <property type="entry name" value="Sig_transdc_His_kin_internal"/>
</dbReference>
<dbReference type="Proteomes" id="UP000199668">
    <property type="component" value="Unassembled WGS sequence"/>
</dbReference>
<dbReference type="STRING" id="266892.SAMN04488054_11532"/>
<dbReference type="Pfam" id="PF00672">
    <property type="entry name" value="HAMP"/>
    <property type="match status" value="1"/>
</dbReference>
<evidence type="ECO:0000256" key="11">
    <source>
        <dbReference type="ARBA" id="ARBA00023136"/>
    </source>
</evidence>
<dbReference type="GO" id="GO:0005886">
    <property type="term" value="C:plasma membrane"/>
    <property type="evidence" value="ECO:0007669"/>
    <property type="project" value="UniProtKB-SubCell"/>
</dbReference>
<evidence type="ECO:0000256" key="9">
    <source>
        <dbReference type="ARBA" id="ARBA00022989"/>
    </source>
</evidence>
<evidence type="ECO:0000256" key="7">
    <source>
        <dbReference type="ARBA" id="ARBA00022777"/>
    </source>
</evidence>
<evidence type="ECO:0000256" key="4">
    <source>
        <dbReference type="ARBA" id="ARBA00022679"/>
    </source>
</evidence>
<dbReference type="SUPFAM" id="SSF158472">
    <property type="entry name" value="HAMP domain-like"/>
    <property type="match status" value="1"/>
</dbReference>
<proteinExistence type="predicted"/>
<evidence type="ECO:0000259" key="13">
    <source>
        <dbReference type="PROSITE" id="PS50885"/>
    </source>
</evidence>
<evidence type="ECO:0000256" key="12">
    <source>
        <dbReference type="SAM" id="Phobius"/>
    </source>
</evidence>
<keyword evidence="9 12" id="KW-1133">Transmembrane helix</keyword>
<keyword evidence="5 12" id="KW-0812">Transmembrane</keyword>
<dbReference type="InterPro" id="IPR003594">
    <property type="entry name" value="HATPase_dom"/>
</dbReference>
<dbReference type="SMART" id="SM00387">
    <property type="entry name" value="HATPase_c"/>
    <property type="match status" value="1"/>
</dbReference>
<evidence type="ECO:0000256" key="8">
    <source>
        <dbReference type="ARBA" id="ARBA00022840"/>
    </source>
</evidence>
<dbReference type="OrthoDB" id="9776552at2"/>
<keyword evidence="8" id="KW-0067">ATP-binding</keyword>
<protein>
    <submittedName>
        <fullName evidence="14">Two-component system, sensor histidine kinase YesM</fullName>
    </submittedName>
</protein>
<feature type="transmembrane region" description="Helical" evidence="12">
    <location>
        <begin position="304"/>
        <end position="322"/>
    </location>
</feature>
<dbReference type="EMBL" id="FOTY01000015">
    <property type="protein sequence ID" value="SFM10454.1"/>
    <property type="molecule type" value="Genomic_DNA"/>
</dbReference>
<evidence type="ECO:0000313" key="15">
    <source>
        <dbReference type="Proteomes" id="UP000199668"/>
    </source>
</evidence>
<dbReference type="InterPro" id="IPR050640">
    <property type="entry name" value="Bact_2-comp_sensor_kinase"/>
</dbReference>
<keyword evidence="10" id="KW-0902">Two-component regulatory system</keyword>
<comment type="subcellular location">
    <subcellularLocation>
        <location evidence="1">Cell membrane</location>
        <topology evidence="1">Multi-pass membrane protein</topology>
    </subcellularLocation>
</comment>
<dbReference type="Gene3D" id="6.10.340.10">
    <property type="match status" value="1"/>
</dbReference>
<accession>A0A1I4N4E7</accession>
<evidence type="ECO:0000256" key="5">
    <source>
        <dbReference type="ARBA" id="ARBA00022692"/>
    </source>
</evidence>
<keyword evidence="7 14" id="KW-0418">Kinase</keyword>
<evidence type="ECO:0000256" key="1">
    <source>
        <dbReference type="ARBA" id="ARBA00004651"/>
    </source>
</evidence>
<sequence length="611" mass="70542">MKRVVSWFRSSFSFKQKLFIWVVICMLLPMVFSVINLNISSSQILRERLIQSEENASELTEANVSNMMDNVIQTMNDATFNNDIQPMISSLRNEPLGARQILEINNRLSSLSRNHNISLSIVSADEQQVMSGSGWKPAFTEEKPLYKDFQSRMEEFSSFQVRWLGPAALLGESTFSEESVNSPLLLARRLTDYNGETTAYLFARISRTELDRALLADEDVGRRNLLLDREGRVLYGNEDYVPGQEFPYGDQEHNGEETFITSMEEGKDHVLVRQGFEQRDWSLVSYVPYQQAASSLDRAYQQNFFIQAGAFLLFILIMLFVIHRFFRPIQRLVYTAEKVEQGHLDMRNELQRNDEIGRLSTSFDHMLDRIQETIQETKTEQAMKRKAEMEVLQSKIQPHFLFNILNTIRIQMLKDGSTENAKLITSLSTLLRAIYRGSEWVTLEEESKQLEEYVKLINPMRKYPVELEQELDADTLGEKVPQFILQPVIENACYHGLPAAPGRIRIRAWTEDTMLCIEVTDNGKGLEPEKLAGIKRALFVNKEDIVRDYMNQKNSMFGIGLKNVYDRMKLTYGTALFMDLDSKEREGTTVFMRFPRSQRGLMGDESTAGRR</sequence>
<keyword evidence="15" id="KW-1185">Reference proteome</keyword>
<dbReference type="Pfam" id="PF06580">
    <property type="entry name" value="His_kinase"/>
    <property type="match status" value="1"/>
</dbReference>
<dbReference type="SUPFAM" id="SSF55874">
    <property type="entry name" value="ATPase domain of HSP90 chaperone/DNA topoisomerase II/histidine kinase"/>
    <property type="match status" value="1"/>
</dbReference>
<dbReference type="RefSeq" id="WP_090927252.1">
    <property type="nucleotide sequence ID" value="NZ_FOTY01000015.1"/>
</dbReference>
<name>A0A1I4N4E7_9BACI</name>
<evidence type="ECO:0000256" key="2">
    <source>
        <dbReference type="ARBA" id="ARBA00022475"/>
    </source>
</evidence>
<keyword evidence="4" id="KW-0808">Transferase</keyword>
<reference evidence="14 15" key="1">
    <citation type="submission" date="2016-10" db="EMBL/GenBank/DDBJ databases">
        <authorList>
            <person name="de Groot N.N."/>
        </authorList>
    </citation>
    <scope>NUCLEOTIDE SEQUENCE [LARGE SCALE GENOMIC DNA]</scope>
    <source>
        <strain evidence="14 15">CGMCC 1.6134</strain>
    </source>
</reference>
<dbReference type="SMART" id="SM00304">
    <property type="entry name" value="HAMP"/>
    <property type="match status" value="1"/>
</dbReference>
<evidence type="ECO:0000256" key="6">
    <source>
        <dbReference type="ARBA" id="ARBA00022741"/>
    </source>
</evidence>
<evidence type="ECO:0000313" key="14">
    <source>
        <dbReference type="EMBL" id="SFM10454.1"/>
    </source>
</evidence>
<dbReference type="PANTHER" id="PTHR34220">
    <property type="entry name" value="SENSOR HISTIDINE KINASE YPDA"/>
    <property type="match status" value="1"/>
</dbReference>
<dbReference type="AlphaFoldDB" id="A0A1I4N4E7"/>
<keyword evidence="6" id="KW-0547">Nucleotide-binding</keyword>
<evidence type="ECO:0000256" key="10">
    <source>
        <dbReference type="ARBA" id="ARBA00023012"/>
    </source>
</evidence>
<evidence type="ECO:0000256" key="3">
    <source>
        <dbReference type="ARBA" id="ARBA00022553"/>
    </source>
</evidence>
<dbReference type="GO" id="GO:0005524">
    <property type="term" value="F:ATP binding"/>
    <property type="evidence" value="ECO:0007669"/>
    <property type="project" value="UniProtKB-KW"/>
</dbReference>
<dbReference type="Gene3D" id="3.30.565.10">
    <property type="entry name" value="Histidine kinase-like ATPase, C-terminal domain"/>
    <property type="match status" value="1"/>
</dbReference>
<dbReference type="CDD" id="cd06225">
    <property type="entry name" value="HAMP"/>
    <property type="match status" value="1"/>
</dbReference>
<dbReference type="PROSITE" id="PS50885">
    <property type="entry name" value="HAMP"/>
    <property type="match status" value="1"/>
</dbReference>
<keyword evidence="11 12" id="KW-0472">Membrane</keyword>
<gene>
    <name evidence="14" type="ORF">SAMN04488054_11532</name>
</gene>
<feature type="domain" description="HAMP" evidence="13">
    <location>
        <begin position="323"/>
        <end position="375"/>
    </location>
</feature>
<dbReference type="PANTHER" id="PTHR34220:SF11">
    <property type="entry name" value="SENSOR PROTEIN KINASE HPTS"/>
    <property type="match status" value="1"/>
</dbReference>
<dbReference type="GO" id="GO:0000155">
    <property type="term" value="F:phosphorelay sensor kinase activity"/>
    <property type="evidence" value="ECO:0007669"/>
    <property type="project" value="InterPro"/>
</dbReference>
<keyword evidence="3" id="KW-0597">Phosphoprotein</keyword>
<keyword evidence="2" id="KW-1003">Cell membrane</keyword>
<organism evidence="14 15">
    <name type="scientific">Salibacterium qingdaonense</name>
    <dbReference type="NCBI Taxonomy" id="266892"/>
    <lineage>
        <taxon>Bacteria</taxon>
        <taxon>Bacillati</taxon>
        <taxon>Bacillota</taxon>
        <taxon>Bacilli</taxon>
        <taxon>Bacillales</taxon>
        <taxon>Bacillaceae</taxon>
    </lineage>
</organism>
<dbReference type="InterPro" id="IPR003660">
    <property type="entry name" value="HAMP_dom"/>
</dbReference>
<dbReference type="InterPro" id="IPR036890">
    <property type="entry name" value="HATPase_C_sf"/>
</dbReference>